<keyword evidence="1" id="KW-0238">DNA-binding</keyword>
<gene>
    <name evidence="3" type="ORF">SAMN02745910_02075</name>
</gene>
<dbReference type="InterPro" id="IPR009061">
    <property type="entry name" value="DNA-bd_dom_put_sf"/>
</dbReference>
<dbReference type="Pfam" id="PF13411">
    <property type="entry name" value="MerR_1"/>
    <property type="match status" value="1"/>
</dbReference>
<dbReference type="SMART" id="SM00422">
    <property type="entry name" value="HTH_MERR"/>
    <property type="match status" value="1"/>
</dbReference>
<dbReference type="PANTHER" id="PTHR30204:SF83">
    <property type="entry name" value="TRANSCRIPTIONAL REGULATOR, MERR FAMILY"/>
    <property type="match status" value="1"/>
</dbReference>
<keyword evidence="4" id="KW-1185">Reference proteome</keyword>
<organism evidence="3 4">
    <name type="scientific">Priestia endophytica DSM 13796</name>
    <dbReference type="NCBI Taxonomy" id="1121089"/>
    <lineage>
        <taxon>Bacteria</taxon>
        <taxon>Bacillati</taxon>
        <taxon>Bacillota</taxon>
        <taxon>Bacilli</taxon>
        <taxon>Bacillales</taxon>
        <taxon>Bacillaceae</taxon>
        <taxon>Priestia</taxon>
    </lineage>
</organism>
<name>A0A1I5ZH52_9BACI</name>
<dbReference type="InterPro" id="IPR000551">
    <property type="entry name" value="MerR-type_HTH_dom"/>
</dbReference>
<evidence type="ECO:0000256" key="1">
    <source>
        <dbReference type="ARBA" id="ARBA00023125"/>
    </source>
</evidence>
<feature type="domain" description="HTH merR-type" evidence="2">
    <location>
        <begin position="1"/>
        <end position="71"/>
    </location>
</feature>
<evidence type="ECO:0000313" key="4">
    <source>
        <dbReference type="Proteomes" id="UP000182762"/>
    </source>
</evidence>
<evidence type="ECO:0000313" key="3">
    <source>
        <dbReference type="EMBL" id="SFQ55796.1"/>
    </source>
</evidence>
<dbReference type="Proteomes" id="UP000182762">
    <property type="component" value="Unassembled WGS sequence"/>
</dbReference>
<protein>
    <submittedName>
        <fullName evidence="3">Transcriptional regulator, MerR family</fullName>
    </submittedName>
</protein>
<comment type="caution">
    <text evidence="3">The sequence shown here is derived from an EMBL/GenBank/DDBJ whole genome shotgun (WGS) entry which is preliminary data.</text>
</comment>
<dbReference type="GeneID" id="93710743"/>
<dbReference type="CDD" id="cd01109">
    <property type="entry name" value="HTH_YyaN"/>
    <property type="match status" value="1"/>
</dbReference>
<dbReference type="SUPFAM" id="SSF46955">
    <property type="entry name" value="Putative DNA-binding domain"/>
    <property type="match status" value="1"/>
</dbReference>
<accession>A0A1I5ZH52</accession>
<dbReference type="PANTHER" id="PTHR30204">
    <property type="entry name" value="REDOX-CYCLING DRUG-SENSING TRANSCRIPTIONAL ACTIVATOR SOXR"/>
    <property type="match status" value="1"/>
</dbReference>
<dbReference type="Gene3D" id="1.10.1660.10">
    <property type="match status" value="1"/>
</dbReference>
<dbReference type="InterPro" id="IPR047057">
    <property type="entry name" value="MerR_fam"/>
</dbReference>
<proteinExistence type="predicted"/>
<sequence length="125" mass="15051">MGLYIKEASEKFGLPTHTLRYYEQEGLLPFLKRDENGNRVFEESDLSWLELIICLRKTDIALSKLREIVELTTEGDWTIPQRKRILEEHKEKMFEKQRQLDRAFAKIDHKLHYYDELEEHAKNKS</sequence>
<reference evidence="3 4" key="1">
    <citation type="submission" date="2016-10" db="EMBL/GenBank/DDBJ databases">
        <authorList>
            <person name="Varghese N."/>
            <person name="Submissions S."/>
        </authorList>
    </citation>
    <scope>NUCLEOTIDE SEQUENCE [LARGE SCALE GENOMIC DNA]</scope>
    <source>
        <strain evidence="3 4">DSM 13796</strain>
    </source>
</reference>
<dbReference type="PROSITE" id="PS50937">
    <property type="entry name" value="HTH_MERR_2"/>
    <property type="match status" value="1"/>
</dbReference>
<dbReference type="RefSeq" id="WP_061804237.1">
    <property type="nucleotide sequence ID" value="NZ_FOXX01000004.1"/>
</dbReference>
<dbReference type="EMBL" id="FOXX01000004">
    <property type="protein sequence ID" value="SFQ55796.1"/>
    <property type="molecule type" value="Genomic_DNA"/>
</dbReference>
<evidence type="ECO:0000259" key="2">
    <source>
        <dbReference type="PROSITE" id="PS50937"/>
    </source>
</evidence>